<evidence type="ECO:0000313" key="1">
    <source>
        <dbReference type="EMBL" id="MBW0462215.1"/>
    </source>
</evidence>
<proteinExistence type="predicted"/>
<dbReference type="EMBL" id="AVOT02000305">
    <property type="protein sequence ID" value="MBW0462215.1"/>
    <property type="molecule type" value="Genomic_DNA"/>
</dbReference>
<sequence length="132" mass="15355">MRFYDPNKKKLRISCDYLMPSPHFKTKARKNIVKLPVPIFKKQILSTAPVASLGSENSMDESTEFPVAPQRDYLKHYEYVAYYDKAHRDISNRISKENILEEGRRQTKNPEQLMLADLVPDITVDVVNDLIK</sequence>
<evidence type="ECO:0000313" key="2">
    <source>
        <dbReference type="Proteomes" id="UP000765509"/>
    </source>
</evidence>
<dbReference type="AlphaFoldDB" id="A0A9Q3BBH0"/>
<keyword evidence="2" id="KW-1185">Reference proteome</keyword>
<protein>
    <submittedName>
        <fullName evidence="1">Uncharacterized protein</fullName>
    </submittedName>
</protein>
<name>A0A9Q3BBH0_9BASI</name>
<gene>
    <name evidence="1" type="ORF">O181_001930</name>
</gene>
<comment type="caution">
    <text evidence="1">The sequence shown here is derived from an EMBL/GenBank/DDBJ whole genome shotgun (WGS) entry which is preliminary data.</text>
</comment>
<accession>A0A9Q3BBH0</accession>
<reference evidence="1" key="1">
    <citation type="submission" date="2021-03" db="EMBL/GenBank/DDBJ databases">
        <title>Draft genome sequence of rust myrtle Austropuccinia psidii MF-1, a brazilian biotype.</title>
        <authorList>
            <person name="Quecine M.C."/>
            <person name="Pachon D.M.R."/>
            <person name="Bonatelli M.L."/>
            <person name="Correr F.H."/>
            <person name="Franceschini L.M."/>
            <person name="Leite T.F."/>
            <person name="Margarido G.R.A."/>
            <person name="Almeida C.A."/>
            <person name="Ferrarezi J.A."/>
            <person name="Labate C.A."/>
        </authorList>
    </citation>
    <scope>NUCLEOTIDE SEQUENCE</scope>
    <source>
        <strain evidence="1">MF-1</strain>
    </source>
</reference>
<organism evidence="1 2">
    <name type="scientific">Austropuccinia psidii MF-1</name>
    <dbReference type="NCBI Taxonomy" id="1389203"/>
    <lineage>
        <taxon>Eukaryota</taxon>
        <taxon>Fungi</taxon>
        <taxon>Dikarya</taxon>
        <taxon>Basidiomycota</taxon>
        <taxon>Pucciniomycotina</taxon>
        <taxon>Pucciniomycetes</taxon>
        <taxon>Pucciniales</taxon>
        <taxon>Sphaerophragmiaceae</taxon>
        <taxon>Austropuccinia</taxon>
    </lineage>
</organism>
<dbReference type="Proteomes" id="UP000765509">
    <property type="component" value="Unassembled WGS sequence"/>
</dbReference>